<dbReference type="OrthoDB" id="5863171at2759"/>
<evidence type="ECO:0000259" key="5">
    <source>
        <dbReference type="SMART" id="SM00249"/>
    </source>
</evidence>
<reference evidence="6 7" key="1">
    <citation type="journal article" date="2021" name="Nat. Commun.">
        <title>Genetic determinants of endophytism in the Arabidopsis root mycobiome.</title>
        <authorList>
            <person name="Mesny F."/>
            <person name="Miyauchi S."/>
            <person name="Thiergart T."/>
            <person name="Pickel B."/>
            <person name="Atanasova L."/>
            <person name="Karlsson M."/>
            <person name="Huettel B."/>
            <person name="Barry K.W."/>
            <person name="Haridas S."/>
            <person name="Chen C."/>
            <person name="Bauer D."/>
            <person name="Andreopoulos W."/>
            <person name="Pangilinan J."/>
            <person name="LaButti K."/>
            <person name="Riley R."/>
            <person name="Lipzen A."/>
            <person name="Clum A."/>
            <person name="Drula E."/>
            <person name="Henrissat B."/>
            <person name="Kohler A."/>
            <person name="Grigoriev I.V."/>
            <person name="Martin F.M."/>
            <person name="Hacquard S."/>
        </authorList>
    </citation>
    <scope>NUCLEOTIDE SEQUENCE [LARGE SCALE GENOMIC DNA]</scope>
    <source>
        <strain evidence="6 7">MPI-CAGE-CH-0241</strain>
    </source>
</reference>
<organism evidence="6 7">
    <name type="scientific">Thelonectria olida</name>
    <dbReference type="NCBI Taxonomy" id="1576542"/>
    <lineage>
        <taxon>Eukaryota</taxon>
        <taxon>Fungi</taxon>
        <taxon>Dikarya</taxon>
        <taxon>Ascomycota</taxon>
        <taxon>Pezizomycotina</taxon>
        <taxon>Sordariomycetes</taxon>
        <taxon>Hypocreomycetidae</taxon>
        <taxon>Hypocreales</taxon>
        <taxon>Nectriaceae</taxon>
        <taxon>Thelonectria</taxon>
    </lineage>
</organism>
<accession>A0A9P8WGN3</accession>
<gene>
    <name evidence="6" type="ORF">B0T10DRAFT_555963</name>
</gene>
<dbReference type="AlphaFoldDB" id="A0A9P8WGN3"/>
<feature type="domain" description="Zinc finger PHD-type" evidence="5">
    <location>
        <begin position="130"/>
        <end position="179"/>
    </location>
</feature>
<dbReference type="InterPro" id="IPR001965">
    <property type="entry name" value="Znf_PHD"/>
</dbReference>
<protein>
    <recommendedName>
        <fullName evidence="5">Zinc finger PHD-type domain-containing protein</fullName>
    </recommendedName>
</protein>
<dbReference type="GO" id="GO:0008270">
    <property type="term" value="F:zinc ion binding"/>
    <property type="evidence" value="ECO:0007669"/>
    <property type="project" value="UniProtKB-KW"/>
</dbReference>
<keyword evidence="2" id="KW-0863">Zinc-finger</keyword>
<comment type="caution">
    <text evidence="6">The sequence shown here is derived from an EMBL/GenBank/DDBJ whole genome shotgun (WGS) entry which is preliminary data.</text>
</comment>
<feature type="compositionally biased region" description="Polar residues" evidence="4">
    <location>
        <begin position="287"/>
        <end position="297"/>
    </location>
</feature>
<dbReference type="InterPro" id="IPR013083">
    <property type="entry name" value="Znf_RING/FYVE/PHD"/>
</dbReference>
<sequence length="396" mass="43957">MKQSSYVPQFAADTSFILDRIKGASERSTKKEAETSIVAPHLKASTRLTPETKSPQSLSDTLLMPKYAISTALPIFLTAEAPDSIRVGVKRKRDSPDDAVDFAQNTIAFPWVGQPKSTPPTLAPQERGQTCVKCERHIQTTENTLVRCNQCLNSWHQQCHSPAITNGTILKTFVCTGCLTEQSQAISLQGKGSIQRQDETERLRRKRIATFPPNILPAKPELVGFLAGRAPSSSRAEYFSTKKKTDLLNILSLCDQLKPQLLTDILVSVSKKHPDLPIFDCPDWESQLPSAQRSAKSTPAEKPRQSHTVVLAKSKTKVKATKKILKRTRVIEVITDAPGVNEDRLPPTWPKANEGMYSKLASDIEDRSLLMDENDEESFSHFMVDSFGKQVMETVG</sequence>
<evidence type="ECO:0000256" key="1">
    <source>
        <dbReference type="ARBA" id="ARBA00022723"/>
    </source>
</evidence>
<evidence type="ECO:0000256" key="4">
    <source>
        <dbReference type="SAM" id="MobiDB-lite"/>
    </source>
</evidence>
<evidence type="ECO:0000256" key="3">
    <source>
        <dbReference type="ARBA" id="ARBA00022833"/>
    </source>
</evidence>
<proteinExistence type="predicted"/>
<keyword evidence="7" id="KW-1185">Reference proteome</keyword>
<dbReference type="InterPro" id="IPR011011">
    <property type="entry name" value="Znf_FYVE_PHD"/>
</dbReference>
<feature type="region of interest" description="Disordered" evidence="4">
    <location>
        <begin position="287"/>
        <end position="307"/>
    </location>
</feature>
<dbReference type="SMART" id="SM00249">
    <property type="entry name" value="PHD"/>
    <property type="match status" value="1"/>
</dbReference>
<dbReference type="Gene3D" id="3.30.40.10">
    <property type="entry name" value="Zinc/RING finger domain, C3HC4 (zinc finger)"/>
    <property type="match status" value="1"/>
</dbReference>
<evidence type="ECO:0000256" key="2">
    <source>
        <dbReference type="ARBA" id="ARBA00022771"/>
    </source>
</evidence>
<evidence type="ECO:0000313" key="7">
    <source>
        <dbReference type="Proteomes" id="UP000777438"/>
    </source>
</evidence>
<name>A0A9P8WGN3_9HYPO</name>
<evidence type="ECO:0000313" key="6">
    <source>
        <dbReference type="EMBL" id="KAH6898662.1"/>
    </source>
</evidence>
<keyword evidence="1" id="KW-0479">Metal-binding</keyword>
<keyword evidence="3" id="KW-0862">Zinc</keyword>
<dbReference type="SUPFAM" id="SSF57903">
    <property type="entry name" value="FYVE/PHD zinc finger"/>
    <property type="match status" value="1"/>
</dbReference>
<dbReference type="EMBL" id="JAGPYM010000002">
    <property type="protein sequence ID" value="KAH6898662.1"/>
    <property type="molecule type" value="Genomic_DNA"/>
</dbReference>
<dbReference type="Proteomes" id="UP000777438">
    <property type="component" value="Unassembled WGS sequence"/>
</dbReference>